<evidence type="ECO:0000256" key="2">
    <source>
        <dbReference type="ARBA" id="ARBA00023043"/>
    </source>
</evidence>
<dbReference type="GO" id="GO:0004861">
    <property type="term" value="F:cyclin-dependent protein serine/threonine kinase inhibitor activity"/>
    <property type="evidence" value="ECO:0007669"/>
    <property type="project" value="TreeGrafter"/>
</dbReference>
<dbReference type="Ensembl" id="ENSOMET00000001593.1">
    <property type="protein sequence ID" value="ENSOMEP00000008959.1"/>
    <property type="gene ID" value="ENSOMEG00000010129.1"/>
</dbReference>
<dbReference type="Proteomes" id="UP000261560">
    <property type="component" value="Unplaced"/>
</dbReference>
<dbReference type="PANTHER" id="PTHR24201">
    <property type="entry name" value="ANK_REP_REGION DOMAIN-CONTAINING PROTEIN"/>
    <property type="match status" value="1"/>
</dbReference>
<dbReference type="OMA" id="PWQLAHD"/>
<accession>A0A3B3BUB7</accession>
<name>A0A3B3BUB7_ORYME</name>
<feature type="repeat" description="ANK" evidence="3">
    <location>
        <begin position="71"/>
        <end position="103"/>
    </location>
</feature>
<dbReference type="GO" id="GO:0008285">
    <property type="term" value="P:negative regulation of cell population proliferation"/>
    <property type="evidence" value="ECO:0007669"/>
    <property type="project" value="TreeGrafter"/>
</dbReference>
<dbReference type="GeneID" id="112150567"/>
<dbReference type="PROSITE" id="PS50297">
    <property type="entry name" value="ANK_REP_REGION"/>
    <property type="match status" value="1"/>
</dbReference>
<dbReference type="RefSeq" id="XP_024134734.1">
    <property type="nucleotide sequence ID" value="XM_024278966.2"/>
</dbReference>
<sequence>MASRTVQDELCNASARGDLPQVLSLLQQGAKVNGLNSFNRTALQVVKLACSELVDALLHAGADPNVRDHVLKLTVTHDAAREGFTDTVRVLINHDADVNVVDEKGNLPLHLAAREGHLEMVQLLIEHTANPRAANAQGSTPWELAHDCNRKEAAEFIWAHLGDDPTSK</sequence>
<proteinExistence type="predicted"/>
<dbReference type="GO" id="GO:0019901">
    <property type="term" value="F:protein kinase binding"/>
    <property type="evidence" value="ECO:0007669"/>
    <property type="project" value="TreeGrafter"/>
</dbReference>
<dbReference type="OrthoDB" id="163438at2759"/>
<keyword evidence="2 3" id="KW-0040">ANK repeat</keyword>
<dbReference type="KEGG" id="oml:112150567"/>
<dbReference type="InterPro" id="IPR036770">
    <property type="entry name" value="Ankyrin_rpt-contain_sf"/>
</dbReference>
<dbReference type="PROSITE" id="PS50088">
    <property type="entry name" value="ANK_REPEAT"/>
    <property type="match status" value="2"/>
</dbReference>
<keyword evidence="1" id="KW-0677">Repeat</keyword>
<reference evidence="4" key="1">
    <citation type="submission" date="2025-08" db="UniProtKB">
        <authorList>
            <consortium name="Ensembl"/>
        </authorList>
    </citation>
    <scope>IDENTIFICATION</scope>
</reference>
<dbReference type="Gene3D" id="1.25.40.20">
    <property type="entry name" value="Ankyrin repeat-containing domain"/>
    <property type="match status" value="1"/>
</dbReference>
<evidence type="ECO:0000256" key="3">
    <source>
        <dbReference type="PROSITE-ProRule" id="PRU00023"/>
    </source>
</evidence>
<dbReference type="Pfam" id="PF12796">
    <property type="entry name" value="Ank_2"/>
    <property type="match status" value="1"/>
</dbReference>
<dbReference type="InterPro" id="IPR002110">
    <property type="entry name" value="Ankyrin_rpt"/>
</dbReference>
<dbReference type="STRING" id="30732.ENSOMEP00000008959"/>
<dbReference type="GO" id="GO:2000045">
    <property type="term" value="P:regulation of G1/S transition of mitotic cell cycle"/>
    <property type="evidence" value="ECO:0007669"/>
    <property type="project" value="TreeGrafter"/>
</dbReference>
<dbReference type="GeneTree" id="ENSGT00940000160194"/>
<reference evidence="4" key="2">
    <citation type="submission" date="2025-09" db="UniProtKB">
        <authorList>
            <consortium name="Ensembl"/>
        </authorList>
    </citation>
    <scope>IDENTIFICATION</scope>
</reference>
<dbReference type="PaxDb" id="30732-ENSOMEP00000008959"/>
<evidence type="ECO:0000313" key="5">
    <source>
        <dbReference type="Proteomes" id="UP000261560"/>
    </source>
</evidence>
<keyword evidence="5" id="KW-1185">Reference proteome</keyword>
<organism evidence="4 5">
    <name type="scientific">Oryzias melastigma</name>
    <name type="common">Marine medaka</name>
    <dbReference type="NCBI Taxonomy" id="30732"/>
    <lineage>
        <taxon>Eukaryota</taxon>
        <taxon>Metazoa</taxon>
        <taxon>Chordata</taxon>
        <taxon>Craniata</taxon>
        <taxon>Vertebrata</taxon>
        <taxon>Euteleostomi</taxon>
        <taxon>Actinopterygii</taxon>
        <taxon>Neopterygii</taxon>
        <taxon>Teleostei</taxon>
        <taxon>Neoteleostei</taxon>
        <taxon>Acanthomorphata</taxon>
        <taxon>Ovalentaria</taxon>
        <taxon>Atherinomorphae</taxon>
        <taxon>Beloniformes</taxon>
        <taxon>Adrianichthyidae</taxon>
        <taxon>Oryziinae</taxon>
        <taxon>Oryzias</taxon>
    </lineage>
</organism>
<dbReference type="PANTHER" id="PTHR24201:SF9">
    <property type="entry name" value="CYCLIN-DEPENDENT KINASE 4 INHIBITOR C"/>
    <property type="match status" value="1"/>
</dbReference>
<dbReference type="GO" id="GO:0005634">
    <property type="term" value="C:nucleus"/>
    <property type="evidence" value="ECO:0007669"/>
    <property type="project" value="TreeGrafter"/>
</dbReference>
<dbReference type="InterPro" id="IPR050776">
    <property type="entry name" value="Ank_Repeat/CDKN_Inhibitor"/>
</dbReference>
<dbReference type="GO" id="GO:0005737">
    <property type="term" value="C:cytoplasm"/>
    <property type="evidence" value="ECO:0007669"/>
    <property type="project" value="TreeGrafter"/>
</dbReference>
<dbReference type="AlphaFoldDB" id="A0A3B3BUB7"/>
<evidence type="ECO:0000313" key="4">
    <source>
        <dbReference type="Ensembl" id="ENSOMEP00000008959.1"/>
    </source>
</evidence>
<feature type="repeat" description="ANK" evidence="3">
    <location>
        <begin position="104"/>
        <end position="136"/>
    </location>
</feature>
<dbReference type="CTD" id="1031"/>
<protein>
    <submittedName>
        <fullName evidence="4">Cyclin-dependent kinase inhibitor 2C (p18, inhibits CDK4)</fullName>
    </submittedName>
</protein>
<dbReference type="SMART" id="SM00248">
    <property type="entry name" value="ANK"/>
    <property type="match status" value="3"/>
</dbReference>
<evidence type="ECO:0000256" key="1">
    <source>
        <dbReference type="ARBA" id="ARBA00022737"/>
    </source>
</evidence>
<dbReference type="SUPFAM" id="SSF48403">
    <property type="entry name" value="Ankyrin repeat"/>
    <property type="match status" value="1"/>
</dbReference>